<evidence type="ECO:0000313" key="1">
    <source>
        <dbReference type="EMBL" id="KIY72646.1"/>
    </source>
</evidence>
<gene>
    <name evidence="1" type="ORF">CYLTODRAFT_407180</name>
</gene>
<keyword evidence="2" id="KW-1185">Reference proteome</keyword>
<dbReference type="OrthoDB" id="2745898at2759"/>
<reference evidence="1 2" key="1">
    <citation type="journal article" date="2015" name="Fungal Genet. Biol.">
        <title>Evolution of novel wood decay mechanisms in Agaricales revealed by the genome sequences of Fistulina hepatica and Cylindrobasidium torrendii.</title>
        <authorList>
            <person name="Floudas D."/>
            <person name="Held B.W."/>
            <person name="Riley R."/>
            <person name="Nagy L.G."/>
            <person name="Koehler G."/>
            <person name="Ransdell A.S."/>
            <person name="Younus H."/>
            <person name="Chow J."/>
            <person name="Chiniquy J."/>
            <person name="Lipzen A."/>
            <person name="Tritt A."/>
            <person name="Sun H."/>
            <person name="Haridas S."/>
            <person name="LaButti K."/>
            <person name="Ohm R.A."/>
            <person name="Kues U."/>
            <person name="Blanchette R.A."/>
            <person name="Grigoriev I.V."/>
            <person name="Minto R.E."/>
            <person name="Hibbett D.S."/>
        </authorList>
    </citation>
    <scope>NUCLEOTIDE SEQUENCE [LARGE SCALE GENOMIC DNA]</scope>
    <source>
        <strain evidence="1 2">FP15055 ss-10</strain>
    </source>
</reference>
<dbReference type="Proteomes" id="UP000054007">
    <property type="component" value="Unassembled WGS sequence"/>
</dbReference>
<accession>A0A0D7BSQ7</accession>
<dbReference type="EMBL" id="KN880441">
    <property type="protein sequence ID" value="KIY72646.1"/>
    <property type="molecule type" value="Genomic_DNA"/>
</dbReference>
<proteinExistence type="predicted"/>
<dbReference type="SUPFAM" id="SSF52047">
    <property type="entry name" value="RNI-like"/>
    <property type="match status" value="1"/>
</dbReference>
<sequence length="404" mass="45402">MGSLPQELIDIIVFNVAQLGSTDALRTCCLLSKQFYASARVHLFKSFTLRPRNARAMSSLRTMLASAPHLTSFRKRLSIPSHFPESMLEFLSAFSSVVHLSVSNEPAVYQNGDISFPEASPSITNALSSMTITSMVLWDLRFPNTKYVLRILSNAPNLKSLDLQCITIESAEILDYPESNIRLQSLRFHAGFGSRSRHNSVGIFLAAFALDKRRIHGLKSLTAECLSRKEGSPLLDIMRSCDQLESLKLSYWKHGFFYGGSQTGTQTNRFAILPHVKYLDIDLPSNRNRDEGALMLWYLEMFRTATSLETLNWTWLVSHHHFVSGDTPGLVVSEIGADFSAERWSEFDTIVGGIQSLKTVHIRVEATGRSNHLGQQAAQFEVRDNLLVQCRTLRERGILLVTCQ</sequence>
<evidence type="ECO:0000313" key="2">
    <source>
        <dbReference type="Proteomes" id="UP000054007"/>
    </source>
</evidence>
<organism evidence="1 2">
    <name type="scientific">Cylindrobasidium torrendii FP15055 ss-10</name>
    <dbReference type="NCBI Taxonomy" id="1314674"/>
    <lineage>
        <taxon>Eukaryota</taxon>
        <taxon>Fungi</taxon>
        <taxon>Dikarya</taxon>
        <taxon>Basidiomycota</taxon>
        <taxon>Agaricomycotina</taxon>
        <taxon>Agaricomycetes</taxon>
        <taxon>Agaricomycetidae</taxon>
        <taxon>Agaricales</taxon>
        <taxon>Marasmiineae</taxon>
        <taxon>Physalacriaceae</taxon>
        <taxon>Cylindrobasidium</taxon>
    </lineage>
</organism>
<evidence type="ECO:0008006" key="3">
    <source>
        <dbReference type="Google" id="ProtNLM"/>
    </source>
</evidence>
<protein>
    <recommendedName>
        <fullName evidence="3">F-box domain-containing protein</fullName>
    </recommendedName>
</protein>
<dbReference type="AlphaFoldDB" id="A0A0D7BSQ7"/>
<dbReference type="InterPro" id="IPR032675">
    <property type="entry name" value="LRR_dom_sf"/>
</dbReference>
<dbReference type="Gene3D" id="3.80.10.10">
    <property type="entry name" value="Ribonuclease Inhibitor"/>
    <property type="match status" value="1"/>
</dbReference>
<name>A0A0D7BSQ7_9AGAR</name>